<evidence type="ECO:0000313" key="2">
    <source>
        <dbReference type="EMBL" id="RJK97689.1"/>
    </source>
</evidence>
<dbReference type="Proteomes" id="UP000265614">
    <property type="component" value="Unassembled WGS sequence"/>
</dbReference>
<accession>A0A3A3Z0B3</accession>
<protein>
    <submittedName>
        <fullName evidence="2">Antitoxin</fullName>
    </submittedName>
</protein>
<evidence type="ECO:0000256" key="1">
    <source>
        <dbReference type="SAM" id="MobiDB-lite"/>
    </source>
</evidence>
<reference evidence="2 3" key="1">
    <citation type="submission" date="2018-09" db="EMBL/GenBank/DDBJ databases">
        <title>YIM 75000 draft genome.</title>
        <authorList>
            <person name="Tang S."/>
            <person name="Feng Y."/>
        </authorList>
    </citation>
    <scope>NUCLEOTIDE SEQUENCE [LARGE SCALE GENOMIC DNA]</scope>
    <source>
        <strain evidence="2 3">YIM 75000</strain>
    </source>
</reference>
<dbReference type="InterPro" id="IPR028037">
    <property type="entry name" value="Antitoxin_Rv0909/MT0933"/>
</dbReference>
<dbReference type="EMBL" id="QZEZ01000001">
    <property type="protein sequence ID" value="RJK97689.1"/>
    <property type="molecule type" value="Genomic_DNA"/>
</dbReference>
<dbReference type="AlphaFoldDB" id="A0A3A3Z0B3"/>
<keyword evidence="3" id="KW-1185">Reference proteome</keyword>
<feature type="region of interest" description="Disordered" evidence="1">
    <location>
        <begin position="1"/>
        <end position="48"/>
    </location>
</feature>
<name>A0A3A3Z0B3_9ACTN</name>
<sequence length="48" mass="4848">MGIEGMQEKASDAGIEKAGDAVDQKTGGKGESQVDKAQQAADQKVGGQ</sequence>
<feature type="compositionally biased region" description="Low complexity" evidence="1">
    <location>
        <begin position="35"/>
        <end position="48"/>
    </location>
</feature>
<gene>
    <name evidence="2" type="ORF">D5H78_01355</name>
</gene>
<feature type="compositionally biased region" description="Basic and acidic residues" evidence="1">
    <location>
        <begin position="1"/>
        <end position="34"/>
    </location>
</feature>
<evidence type="ECO:0000313" key="3">
    <source>
        <dbReference type="Proteomes" id="UP000265614"/>
    </source>
</evidence>
<dbReference type="Pfam" id="PF14013">
    <property type="entry name" value="MT0933_antitox"/>
    <property type="match status" value="1"/>
</dbReference>
<proteinExistence type="predicted"/>
<comment type="caution">
    <text evidence="2">The sequence shown here is derived from an EMBL/GenBank/DDBJ whole genome shotgun (WGS) entry which is preliminary data.</text>
</comment>
<organism evidence="2 3">
    <name type="scientific">Vallicoccus soli</name>
    <dbReference type="NCBI Taxonomy" id="2339232"/>
    <lineage>
        <taxon>Bacteria</taxon>
        <taxon>Bacillati</taxon>
        <taxon>Actinomycetota</taxon>
        <taxon>Actinomycetes</taxon>
        <taxon>Motilibacterales</taxon>
        <taxon>Vallicoccaceae</taxon>
        <taxon>Vallicoccus</taxon>
    </lineage>
</organism>